<keyword evidence="6" id="KW-0067">ATP-binding</keyword>
<keyword evidence="5 10" id="KW-0418">Kinase</keyword>
<sequence>MSPGAGNVTGEPRPLRDGDPRRIGGYRLTGVLGEGGQGVVYLSRISLDRPVAVKTLHARLADDAEARERFLRESEITRRVAAFCTARVLDAGVEDGRPYLVSEYVRGPSLDALVATDGPRTGGGLDRLAITTLTALQAIHRAGVVHRDLKPSNVLMGPEGPVVIDFGIARMLEHSTTASSGLVGTPPYMAPELLGGAPAGPASDVFAWAATLVYAATGHRAFPGTLAAVVLNAIMTREPDLGGVPGRLRPLLAACLAKDPAARPGVADLLTALTHERPLPAPPKAVGRRRLARAVAAAVAAAAIPAGYGLTDLFSAPAGIPFGSPVRAPVAGGQQWVLSVVTARLDGRPVVVSGGYDGTVAVADLATGAPVGAPLKGHRGPVWSVTASELDGRRVAVSGGLDGTVRVWDLATGAPVREPLTGHRGSVESVAAGDLGGRPVAVSGGLDTEVRAWDLASGAPLGRPFTGHADWVLAVAVGRLGGRPVVASGDHAGTILVSDLATGVRVAGPARGHRGPVESIAVGRLGDRPVIVSGGGDGDHTVRVWDLASAAPIGRPLAGHRSWALGLAVGELDDGRAVAVSGGYRDGAVRVWDLAAGRPLGGPLLGHRGLIETVAVGALDDRAVAVSGGDDGSIRVWSLGPPYPPD</sequence>
<dbReference type="PROSITE" id="PS50294">
    <property type="entry name" value="WD_REPEATS_REGION"/>
    <property type="match status" value="2"/>
</dbReference>
<feature type="repeat" description="WD" evidence="7">
    <location>
        <begin position="375"/>
        <end position="418"/>
    </location>
</feature>
<feature type="region of interest" description="Disordered" evidence="8">
    <location>
        <begin position="1"/>
        <end position="21"/>
    </location>
</feature>
<dbReference type="Gene3D" id="1.10.510.10">
    <property type="entry name" value="Transferase(Phosphotransferase) domain 1"/>
    <property type="match status" value="1"/>
</dbReference>
<evidence type="ECO:0000256" key="2">
    <source>
        <dbReference type="ARBA" id="ARBA00022679"/>
    </source>
</evidence>
<dbReference type="Pfam" id="PF00069">
    <property type="entry name" value="Pkinase"/>
    <property type="match status" value="1"/>
</dbReference>
<reference evidence="10 11" key="1">
    <citation type="submission" date="2022-04" db="EMBL/GenBank/DDBJ databases">
        <title>Genome draft of Actinomadura sp. ATCC 31491.</title>
        <authorList>
            <person name="Shi X."/>
            <person name="Du Y."/>
        </authorList>
    </citation>
    <scope>NUCLEOTIDE SEQUENCE [LARGE SCALE GENOMIC DNA]</scope>
    <source>
        <strain evidence="10 11">ATCC 31491</strain>
    </source>
</reference>
<dbReference type="PROSITE" id="PS50082">
    <property type="entry name" value="WD_REPEATS_2"/>
    <property type="match status" value="3"/>
</dbReference>
<dbReference type="InterPro" id="IPR000719">
    <property type="entry name" value="Prot_kinase_dom"/>
</dbReference>
<evidence type="ECO:0000259" key="9">
    <source>
        <dbReference type="PROSITE" id="PS50011"/>
    </source>
</evidence>
<feature type="repeat" description="WD" evidence="7">
    <location>
        <begin position="604"/>
        <end position="639"/>
    </location>
</feature>
<dbReference type="Gene3D" id="2.130.10.10">
    <property type="entry name" value="YVTN repeat-like/Quinoprotein amine dehydrogenase"/>
    <property type="match status" value="2"/>
</dbReference>
<gene>
    <name evidence="10" type="ORF">MF672_019000</name>
</gene>
<proteinExistence type="predicted"/>
<dbReference type="InterPro" id="IPR001680">
    <property type="entry name" value="WD40_rpt"/>
</dbReference>
<keyword evidence="2" id="KW-0808">Transferase</keyword>
<keyword evidence="11" id="KW-1185">Reference proteome</keyword>
<keyword evidence="3" id="KW-0677">Repeat</keyword>
<dbReference type="PROSITE" id="PS00678">
    <property type="entry name" value="WD_REPEATS_1"/>
    <property type="match status" value="2"/>
</dbReference>
<evidence type="ECO:0000313" key="10">
    <source>
        <dbReference type="EMBL" id="MCK2215867.1"/>
    </source>
</evidence>
<evidence type="ECO:0000256" key="8">
    <source>
        <dbReference type="SAM" id="MobiDB-lite"/>
    </source>
</evidence>
<dbReference type="InterPro" id="IPR008271">
    <property type="entry name" value="Ser/Thr_kinase_AS"/>
</dbReference>
<keyword evidence="10" id="KW-0723">Serine/threonine-protein kinase</keyword>
<dbReference type="InterPro" id="IPR020472">
    <property type="entry name" value="WD40_PAC1"/>
</dbReference>
<dbReference type="PANTHER" id="PTHR43289:SF34">
    <property type="entry name" value="SERINE_THREONINE-PROTEIN KINASE YBDM-RELATED"/>
    <property type="match status" value="1"/>
</dbReference>
<keyword evidence="4" id="KW-0547">Nucleotide-binding</keyword>
<dbReference type="SUPFAM" id="SSF50978">
    <property type="entry name" value="WD40 repeat-like"/>
    <property type="match status" value="1"/>
</dbReference>
<dbReference type="Gene3D" id="3.30.200.20">
    <property type="entry name" value="Phosphorylase Kinase, domain 1"/>
    <property type="match status" value="1"/>
</dbReference>
<feature type="domain" description="Protein kinase" evidence="9">
    <location>
        <begin position="26"/>
        <end position="278"/>
    </location>
</feature>
<evidence type="ECO:0000256" key="6">
    <source>
        <dbReference type="ARBA" id="ARBA00022840"/>
    </source>
</evidence>
<dbReference type="Pfam" id="PF00400">
    <property type="entry name" value="WD40"/>
    <property type="match status" value="3"/>
</dbReference>
<name>A0ABT0FU50_9ACTN</name>
<feature type="repeat" description="WD" evidence="7">
    <location>
        <begin position="420"/>
        <end position="463"/>
    </location>
</feature>
<dbReference type="InterPro" id="IPR036322">
    <property type="entry name" value="WD40_repeat_dom_sf"/>
</dbReference>
<evidence type="ECO:0000313" key="11">
    <source>
        <dbReference type="Proteomes" id="UP001317259"/>
    </source>
</evidence>
<dbReference type="PRINTS" id="PR00320">
    <property type="entry name" value="GPROTEINBRPT"/>
</dbReference>
<dbReference type="RefSeq" id="WP_242381591.1">
    <property type="nucleotide sequence ID" value="NZ_JAKRKC020000001.1"/>
</dbReference>
<dbReference type="EMBL" id="JAKRKC020000001">
    <property type="protein sequence ID" value="MCK2215867.1"/>
    <property type="molecule type" value="Genomic_DNA"/>
</dbReference>
<dbReference type="InterPro" id="IPR015943">
    <property type="entry name" value="WD40/YVTN_repeat-like_dom_sf"/>
</dbReference>
<dbReference type="SMART" id="SM00220">
    <property type="entry name" value="S_TKc"/>
    <property type="match status" value="1"/>
</dbReference>
<evidence type="ECO:0000256" key="1">
    <source>
        <dbReference type="ARBA" id="ARBA00022574"/>
    </source>
</evidence>
<dbReference type="PANTHER" id="PTHR43289">
    <property type="entry name" value="MITOGEN-ACTIVATED PROTEIN KINASE KINASE KINASE 20-RELATED"/>
    <property type="match status" value="1"/>
</dbReference>
<dbReference type="GO" id="GO:0004674">
    <property type="term" value="F:protein serine/threonine kinase activity"/>
    <property type="evidence" value="ECO:0007669"/>
    <property type="project" value="UniProtKB-KW"/>
</dbReference>
<evidence type="ECO:0000256" key="7">
    <source>
        <dbReference type="PROSITE-ProRule" id="PRU00221"/>
    </source>
</evidence>
<dbReference type="PROSITE" id="PS00108">
    <property type="entry name" value="PROTEIN_KINASE_ST"/>
    <property type="match status" value="1"/>
</dbReference>
<dbReference type="Proteomes" id="UP001317259">
    <property type="component" value="Unassembled WGS sequence"/>
</dbReference>
<dbReference type="InterPro" id="IPR011009">
    <property type="entry name" value="Kinase-like_dom_sf"/>
</dbReference>
<dbReference type="CDD" id="cd00200">
    <property type="entry name" value="WD40"/>
    <property type="match status" value="1"/>
</dbReference>
<evidence type="ECO:0000256" key="3">
    <source>
        <dbReference type="ARBA" id="ARBA00022737"/>
    </source>
</evidence>
<dbReference type="PROSITE" id="PS50011">
    <property type="entry name" value="PROTEIN_KINASE_DOM"/>
    <property type="match status" value="1"/>
</dbReference>
<accession>A0ABT0FU50</accession>
<dbReference type="InterPro" id="IPR019775">
    <property type="entry name" value="WD40_repeat_CS"/>
</dbReference>
<dbReference type="CDD" id="cd14014">
    <property type="entry name" value="STKc_PknB_like"/>
    <property type="match status" value="1"/>
</dbReference>
<dbReference type="SMART" id="SM00320">
    <property type="entry name" value="WD40"/>
    <property type="match status" value="7"/>
</dbReference>
<organism evidence="10 11">
    <name type="scientific">Actinomadura luzonensis</name>
    <dbReference type="NCBI Taxonomy" id="2805427"/>
    <lineage>
        <taxon>Bacteria</taxon>
        <taxon>Bacillati</taxon>
        <taxon>Actinomycetota</taxon>
        <taxon>Actinomycetes</taxon>
        <taxon>Streptosporangiales</taxon>
        <taxon>Thermomonosporaceae</taxon>
        <taxon>Actinomadura</taxon>
    </lineage>
</organism>
<evidence type="ECO:0000256" key="4">
    <source>
        <dbReference type="ARBA" id="ARBA00022741"/>
    </source>
</evidence>
<dbReference type="SUPFAM" id="SSF56112">
    <property type="entry name" value="Protein kinase-like (PK-like)"/>
    <property type="match status" value="1"/>
</dbReference>
<protein>
    <submittedName>
        <fullName evidence="10">Serine/threonine protein kinase</fullName>
    </submittedName>
</protein>
<keyword evidence="1 7" id="KW-0853">WD repeat</keyword>
<comment type="caution">
    <text evidence="10">The sequence shown here is derived from an EMBL/GenBank/DDBJ whole genome shotgun (WGS) entry which is preliminary data.</text>
</comment>
<evidence type="ECO:0000256" key="5">
    <source>
        <dbReference type="ARBA" id="ARBA00022777"/>
    </source>
</evidence>